<dbReference type="SUPFAM" id="SSF56112">
    <property type="entry name" value="Protein kinase-like (PK-like)"/>
    <property type="match status" value="1"/>
</dbReference>
<name>A0A177AGP1_9PEZI</name>
<dbReference type="Proteomes" id="UP000077154">
    <property type="component" value="Unassembled WGS sequence"/>
</dbReference>
<gene>
    <name evidence="1" type="ORF">VC83_03542</name>
</gene>
<accession>A0A177AGP1</accession>
<reference evidence="1" key="1">
    <citation type="submission" date="2016-03" db="EMBL/GenBank/DDBJ databases">
        <title>Updated assembly of Pseudogymnoascus destructans, the fungus causing white-nose syndrome of bats.</title>
        <authorList>
            <person name="Palmer J.M."/>
            <person name="Drees K.P."/>
            <person name="Foster J.T."/>
            <person name="Lindner D.L."/>
        </authorList>
    </citation>
    <scope>NUCLEOTIDE SEQUENCE [LARGE SCALE GENOMIC DNA]</scope>
    <source>
        <strain evidence="1">20631-21</strain>
    </source>
</reference>
<sequence length="283" mass="32407">MDPNSSLSIRRTKPIDFGSVHDTASSSRPWKLKRLLRIEFKSPKEDYLFFQELQSDQGTLVCHRKALFCLAVIRESFSPRPLHLLEELSLVQHPNIAEILDIYFYDGRLSIVTERLDICLLDLDFSRLPPEEWEIATIVAEIMKAMTYLMSTLPVSEISIDSVRLSLQGDVKLVNDVHYQSSRDDDMPSHQYNSEFLVEMLKILMSYGTSSGRCWSREAIEFSSIPASDSLSLFKNHVFLTKAMSSSKLVPRIHLATQILCCQSQRQPEELYGSEVHSFLQSP</sequence>
<evidence type="ECO:0000313" key="1">
    <source>
        <dbReference type="EMBL" id="OAF60344.1"/>
    </source>
</evidence>
<dbReference type="EMBL" id="KV441391">
    <property type="protein sequence ID" value="OAF60344.1"/>
    <property type="molecule type" value="Genomic_DNA"/>
</dbReference>
<proteinExistence type="predicted"/>
<dbReference type="InterPro" id="IPR011009">
    <property type="entry name" value="Kinase-like_dom_sf"/>
</dbReference>
<dbReference type="GeneID" id="36286618"/>
<dbReference type="RefSeq" id="XP_024325625.1">
    <property type="nucleotide sequence ID" value="XM_024467188.1"/>
</dbReference>
<protein>
    <recommendedName>
        <fullName evidence="2">Protein kinase domain-containing protein</fullName>
    </recommendedName>
</protein>
<dbReference type="AlphaFoldDB" id="A0A177AGP1"/>
<dbReference type="Gene3D" id="1.10.510.10">
    <property type="entry name" value="Transferase(Phosphotransferase) domain 1"/>
    <property type="match status" value="1"/>
</dbReference>
<dbReference type="VEuPathDB" id="FungiDB:GMDG_03186"/>
<evidence type="ECO:0008006" key="2">
    <source>
        <dbReference type="Google" id="ProtNLM"/>
    </source>
</evidence>
<dbReference type="OrthoDB" id="4062651at2759"/>
<organism evidence="1">
    <name type="scientific">Pseudogymnoascus destructans</name>
    <dbReference type="NCBI Taxonomy" id="655981"/>
    <lineage>
        <taxon>Eukaryota</taxon>
        <taxon>Fungi</taxon>
        <taxon>Dikarya</taxon>
        <taxon>Ascomycota</taxon>
        <taxon>Pezizomycotina</taxon>
        <taxon>Leotiomycetes</taxon>
        <taxon>Thelebolales</taxon>
        <taxon>Thelebolaceae</taxon>
        <taxon>Pseudogymnoascus</taxon>
    </lineage>
</organism>